<dbReference type="InterPro" id="IPR004360">
    <property type="entry name" value="Glyas_Fos-R_dOase_dom"/>
</dbReference>
<proteinExistence type="predicted"/>
<evidence type="ECO:0000259" key="1">
    <source>
        <dbReference type="PROSITE" id="PS51819"/>
    </source>
</evidence>
<dbReference type="OrthoDB" id="375220at2"/>
<name>A0A3E2VWQ0_CLOIN</name>
<dbReference type="PROSITE" id="PS51819">
    <property type="entry name" value="VOC"/>
    <property type="match status" value="1"/>
</dbReference>
<dbReference type="EMBL" id="QVEV01000012">
    <property type="protein sequence ID" value="RGC15696.1"/>
    <property type="molecule type" value="Genomic_DNA"/>
</dbReference>
<accession>A0A3E2VWQ0</accession>
<dbReference type="Gene3D" id="3.10.180.10">
    <property type="entry name" value="2,3-Dihydroxybiphenyl 1,2-Dioxygenase, domain 1"/>
    <property type="match status" value="1"/>
</dbReference>
<dbReference type="InterPro" id="IPR037523">
    <property type="entry name" value="VOC_core"/>
</dbReference>
<comment type="caution">
    <text evidence="2">The sequence shown here is derived from an EMBL/GenBank/DDBJ whole genome shotgun (WGS) entry which is preliminary data.</text>
</comment>
<sequence>MHVTFFAKDINVTKSFYEKLGCKMKMAVKYKAYADKPHSQYYKKAQEIPEEYCIIYFEIAPGQFIEIYPSENDQLPHPQFNKHIGYSHFGVIVEDIQKTRDFLTQKGITIDIEPKIGNSRTWQMWIHDPDDNRIEIMQYTNDSYQVVGHIDI</sequence>
<reference evidence="2 3" key="1">
    <citation type="submission" date="2018-08" db="EMBL/GenBank/DDBJ databases">
        <title>A genome reference for cultivated species of the human gut microbiota.</title>
        <authorList>
            <person name="Zou Y."/>
            <person name="Xue W."/>
            <person name="Luo G."/>
        </authorList>
    </citation>
    <scope>NUCLEOTIDE SEQUENCE [LARGE SCALE GENOMIC DNA]</scope>
    <source>
        <strain evidence="2 3">OF01-2LB</strain>
    </source>
</reference>
<dbReference type="Proteomes" id="UP000260025">
    <property type="component" value="Unassembled WGS sequence"/>
</dbReference>
<feature type="domain" description="VOC" evidence="1">
    <location>
        <begin position="1"/>
        <end position="139"/>
    </location>
</feature>
<dbReference type="InterPro" id="IPR029068">
    <property type="entry name" value="Glyas_Bleomycin-R_OHBP_Dase"/>
</dbReference>
<evidence type="ECO:0000313" key="2">
    <source>
        <dbReference type="EMBL" id="RGC15696.1"/>
    </source>
</evidence>
<dbReference type="Pfam" id="PF00903">
    <property type="entry name" value="Glyoxalase"/>
    <property type="match status" value="1"/>
</dbReference>
<protein>
    <submittedName>
        <fullName evidence="2">VOC family protein</fullName>
    </submittedName>
</protein>
<evidence type="ECO:0000313" key="3">
    <source>
        <dbReference type="Proteomes" id="UP000260025"/>
    </source>
</evidence>
<organism evidence="2 3">
    <name type="scientific">Clostridium innocuum</name>
    <dbReference type="NCBI Taxonomy" id="1522"/>
    <lineage>
        <taxon>Bacteria</taxon>
        <taxon>Bacillati</taxon>
        <taxon>Bacillota</taxon>
        <taxon>Clostridia</taxon>
        <taxon>Eubacteriales</taxon>
        <taxon>Clostridiaceae</taxon>
        <taxon>Clostridium</taxon>
    </lineage>
</organism>
<dbReference type="CDD" id="cd06587">
    <property type="entry name" value="VOC"/>
    <property type="match status" value="1"/>
</dbReference>
<gene>
    <name evidence="2" type="ORF">DXA38_09685</name>
</gene>
<dbReference type="AlphaFoldDB" id="A0A3E2VWQ0"/>
<dbReference type="SUPFAM" id="SSF54593">
    <property type="entry name" value="Glyoxalase/Bleomycin resistance protein/Dihydroxybiphenyl dioxygenase"/>
    <property type="match status" value="1"/>
</dbReference>